<dbReference type="RefSeq" id="WP_023948622.1">
    <property type="nucleotide sequence ID" value="NZ_JAERIV010000002.1"/>
</dbReference>
<evidence type="ECO:0000313" key="3">
    <source>
        <dbReference type="Proteomes" id="UP000250166"/>
    </source>
</evidence>
<evidence type="ECO:0000313" key="2">
    <source>
        <dbReference type="EMBL" id="SQB99166.1"/>
    </source>
</evidence>
<dbReference type="Proteomes" id="UP000250166">
    <property type="component" value="Unassembled WGS sequence"/>
</dbReference>
<evidence type="ECO:0000256" key="1">
    <source>
        <dbReference type="SAM" id="Phobius"/>
    </source>
</evidence>
<protein>
    <submittedName>
        <fullName evidence="2">Putative inner membrane protein</fullName>
    </submittedName>
</protein>
<reference evidence="2 3" key="1">
    <citation type="submission" date="2018-06" db="EMBL/GenBank/DDBJ databases">
        <authorList>
            <consortium name="Pathogen Informatics"/>
            <person name="Doyle S."/>
        </authorList>
    </citation>
    <scope>NUCLEOTIDE SEQUENCE [LARGE SCALE GENOMIC DNA]</scope>
    <source>
        <strain evidence="2 3">NCTC13102</strain>
    </source>
</reference>
<feature type="transmembrane region" description="Helical" evidence="1">
    <location>
        <begin position="6"/>
        <end position="32"/>
    </location>
</feature>
<gene>
    <name evidence="2" type="ORF">NCTC13102_01615</name>
</gene>
<organism evidence="2 3">
    <name type="scientific">Helicobacter fennelliae</name>
    <dbReference type="NCBI Taxonomy" id="215"/>
    <lineage>
        <taxon>Bacteria</taxon>
        <taxon>Pseudomonadati</taxon>
        <taxon>Campylobacterota</taxon>
        <taxon>Epsilonproteobacteria</taxon>
        <taxon>Campylobacterales</taxon>
        <taxon>Helicobacteraceae</taxon>
        <taxon>Helicobacter</taxon>
    </lineage>
</organism>
<dbReference type="Pfam" id="PF13179">
    <property type="entry name" value="DUF4006"/>
    <property type="match status" value="1"/>
</dbReference>
<accession>A0A2X3BIN3</accession>
<dbReference type="InterPro" id="IPR025065">
    <property type="entry name" value="DUF4006"/>
</dbReference>
<dbReference type="AlphaFoldDB" id="A0A2X3BIN3"/>
<keyword evidence="1" id="KW-0812">Transmembrane</keyword>
<sequence length="66" mass="7126">MNGLFGINGLLGFLVAVLLVVGLAIGFGIVAADVQKSNSTNYYQIKDSQNIESKSVDNKKFYQDAK</sequence>
<name>A0A2X3BIN3_9HELI</name>
<keyword evidence="1" id="KW-1133">Transmembrane helix</keyword>
<keyword evidence="1" id="KW-0472">Membrane</keyword>
<dbReference type="EMBL" id="UAWL01000006">
    <property type="protein sequence ID" value="SQB99166.1"/>
    <property type="molecule type" value="Genomic_DNA"/>
</dbReference>
<proteinExistence type="predicted"/>